<dbReference type="SFLD" id="SFLDS00029">
    <property type="entry name" value="Radical_SAM"/>
    <property type="match status" value="1"/>
</dbReference>
<dbReference type="InterPro" id="IPR058240">
    <property type="entry name" value="rSAM_sf"/>
</dbReference>
<dbReference type="Proteomes" id="UP001596002">
    <property type="component" value="Unassembled WGS sequence"/>
</dbReference>
<keyword evidence="2" id="KW-0479">Metal-binding</keyword>
<evidence type="ECO:0000256" key="4">
    <source>
        <dbReference type="ARBA" id="ARBA00023014"/>
    </source>
</evidence>
<feature type="domain" description="4Fe4S-binding SPASM" evidence="6">
    <location>
        <begin position="278"/>
        <end position="332"/>
    </location>
</feature>
<keyword evidence="4" id="KW-0411">Iron-sulfur</keyword>
<name>A0ABV9Q6Z3_9BACL</name>
<keyword evidence="1" id="KW-0949">S-adenosyl-L-methionine</keyword>
<dbReference type="SFLD" id="SFLDG01067">
    <property type="entry name" value="SPASM/twitch_domain_containing"/>
    <property type="match status" value="1"/>
</dbReference>
<dbReference type="SUPFAM" id="SSF102114">
    <property type="entry name" value="Radical SAM enzymes"/>
    <property type="match status" value="1"/>
</dbReference>
<reference evidence="8" key="1">
    <citation type="journal article" date="2019" name="Int. J. Syst. Evol. Microbiol.">
        <title>The Global Catalogue of Microorganisms (GCM) 10K type strain sequencing project: providing services to taxonomists for standard genome sequencing and annotation.</title>
        <authorList>
            <consortium name="The Broad Institute Genomics Platform"/>
            <consortium name="The Broad Institute Genome Sequencing Center for Infectious Disease"/>
            <person name="Wu L."/>
            <person name="Ma J."/>
        </authorList>
    </citation>
    <scope>NUCLEOTIDE SEQUENCE [LARGE SCALE GENOMIC DNA]</scope>
    <source>
        <strain evidence="8">WYCCWR 12678</strain>
    </source>
</reference>
<keyword evidence="3" id="KW-0408">Iron</keyword>
<dbReference type="PANTHER" id="PTHR11228:SF34">
    <property type="entry name" value="TUNGSTEN-CONTAINING ALDEHYDE FERREDOXIN OXIDOREDUCTASE COFACTOR MODIFYING PROTEIN"/>
    <property type="match status" value="1"/>
</dbReference>
<protein>
    <submittedName>
        <fullName evidence="7">Radical SAM protein</fullName>
    </submittedName>
</protein>
<evidence type="ECO:0000259" key="6">
    <source>
        <dbReference type="Pfam" id="PF13186"/>
    </source>
</evidence>
<proteinExistence type="predicted"/>
<dbReference type="CDD" id="cd21109">
    <property type="entry name" value="SPASM"/>
    <property type="match status" value="1"/>
</dbReference>
<dbReference type="CDD" id="cd01335">
    <property type="entry name" value="Radical_SAM"/>
    <property type="match status" value="1"/>
</dbReference>
<evidence type="ECO:0000256" key="2">
    <source>
        <dbReference type="ARBA" id="ARBA00022723"/>
    </source>
</evidence>
<dbReference type="RefSeq" id="WP_380029642.1">
    <property type="nucleotide sequence ID" value="NZ_JBHSHC010000157.1"/>
</dbReference>
<dbReference type="Pfam" id="PF04055">
    <property type="entry name" value="Radical_SAM"/>
    <property type="match status" value="1"/>
</dbReference>
<evidence type="ECO:0000256" key="3">
    <source>
        <dbReference type="ARBA" id="ARBA00023004"/>
    </source>
</evidence>
<evidence type="ECO:0000313" key="8">
    <source>
        <dbReference type="Proteomes" id="UP001596002"/>
    </source>
</evidence>
<gene>
    <name evidence="7" type="ORF">ACFO8Q_23420</name>
</gene>
<comment type="caution">
    <text evidence="7">The sequence shown here is derived from an EMBL/GenBank/DDBJ whole genome shotgun (WGS) entry which is preliminary data.</text>
</comment>
<evidence type="ECO:0000256" key="1">
    <source>
        <dbReference type="ARBA" id="ARBA00022691"/>
    </source>
</evidence>
<dbReference type="Gene3D" id="3.20.20.70">
    <property type="entry name" value="Aldolase class I"/>
    <property type="match status" value="1"/>
</dbReference>
<sequence length="390" mass="45249">MRLEKFLTTTEHLERAKEKIEVLWAKGVDFSREEVASAKEQNRMLLLDMDFTSDCQLHCYYCDRTPDRFQQGNREMLTTEDRKNLILQAKELGARTVEFPGSGEPMIDEGFWEVIEFVHLNGMTPVIFTSGWHLDDSAIDRLYDLGATIFLKYNSTNPEINDDIVMVKGYGEYVDKVLKKLVAKGLSGSVPTRLAIDLVMTPRNEDLEDVANIFRWCRENNVHNYISTLIPEGIADRKSKLFEKNRAYSFVKHLAKIDQEEFGLQYEPVLPMAGGYRCRQVNVGLFVNLYGEVYDCNGLGRFLGHIRVNSLKDIWNSRYARHVRDKEQDGHCAVRERVWDETQLKGFDRKLEDYYLWEKVNGSDPILLSGLRKRENPNELITVEDLNEVK</sequence>
<dbReference type="PANTHER" id="PTHR11228">
    <property type="entry name" value="RADICAL SAM DOMAIN PROTEIN"/>
    <property type="match status" value="1"/>
</dbReference>
<evidence type="ECO:0000313" key="7">
    <source>
        <dbReference type="EMBL" id="MFC4770231.1"/>
    </source>
</evidence>
<feature type="domain" description="Radical SAM core" evidence="5">
    <location>
        <begin position="51"/>
        <end position="216"/>
    </location>
</feature>
<dbReference type="InterPro" id="IPR050377">
    <property type="entry name" value="Radical_SAM_PqqE_MftC-like"/>
</dbReference>
<organism evidence="7 8">
    <name type="scientific">Effusibacillus consociatus</name>
    <dbReference type="NCBI Taxonomy" id="1117041"/>
    <lineage>
        <taxon>Bacteria</taxon>
        <taxon>Bacillati</taxon>
        <taxon>Bacillota</taxon>
        <taxon>Bacilli</taxon>
        <taxon>Bacillales</taxon>
        <taxon>Alicyclobacillaceae</taxon>
        <taxon>Effusibacillus</taxon>
    </lineage>
</organism>
<dbReference type="InterPro" id="IPR007197">
    <property type="entry name" value="rSAM"/>
</dbReference>
<keyword evidence="8" id="KW-1185">Reference proteome</keyword>
<evidence type="ECO:0000259" key="5">
    <source>
        <dbReference type="Pfam" id="PF04055"/>
    </source>
</evidence>
<dbReference type="Pfam" id="PF13186">
    <property type="entry name" value="SPASM"/>
    <property type="match status" value="1"/>
</dbReference>
<dbReference type="InterPro" id="IPR023885">
    <property type="entry name" value="4Fe4S-binding_SPASM_dom"/>
</dbReference>
<dbReference type="InterPro" id="IPR013785">
    <property type="entry name" value="Aldolase_TIM"/>
</dbReference>
<dbReference type="EMBL" id="JBHSHC010000157">
    <property type="protein sequence ID" value="MFC4770231.1"/>
    <property type="molecule type" value="Genomic_DNA"/>
</dbReference>
<accession>A0ABV9Q6Z3</accession>